<dbReference type="PANTHER" id="PTHR43372">
    <property type="entry name" value="FATTY-ACID AMIDE HYDROLASE"/>
    <property type="match status" value="1"/>
</dbReference>
<dbReference type="InterPro" id="IPR023631">
    <property type="entry name" value="Amidase_dom"/>
</dbReference>
<dbReference type="SUPFAM" id="SSF75304">
    <property type="entry name" value="Amidase signature (AS) enzymes"/>
    <property type="match status" value="1"/>
</dbReference>
<reference evidence="2 3" key="1">
    <citation type="submission" date="2019-11" db="EMBL/GenBank/DDBJ databases">
        <title>Identification of a novel strain.</title>
        <authorList>
            <person name="Xu Q."/>
            <person name="Wang G."/>
        </authorList>
    </citation>
    <scope>NUCLEOTIDE SEQUENCE [LARGE SCALE GENOMIC DNA]</scope>
    <source>
        <strain evidence="3">xq</strain>
    </source>
</reference>
<evidence type="ECO:0000313" key="2">
    <source>
        <dbReference type="EMBL" id="MTD94001.1"/>
    </source>
</evidence>
<dbReference type="Proteomes" id="UP000440694">
    <property type="component" value="Unassembled WGS sequence"/>
</dbReference>
<gene>
    <name evidence="2" type="ORF">GIW81_06580</name>
</gene>
<dbReference type="InterPro" id="IPR036928">
    <property type="entry name" value="AS_sf"/>
</dbReference>
<organism evidence="2 3">
    <name type="scientific">Hyphomicrobium album</name>
    <dbReference type="NCBI Taxonomy" id="2665159"/>
    <lineage>
        <taxon>Bacteria</taxon>
        <taxon>Pseudomonadati</taxon>
        <taxon>Pseudomonadota</taxon>
        <taxon>Alphaproteobacteria</taxon>
        <taxon>Hyphomicrobiales</taxon>
        <taxon>Hyphomicrobiaceae</taxon>
        <taxon>Hyphomicrobium</taxon>
    </lineage>
</organism>
<keyword evidence="3" id="KW-1185">Reference proteome</keyword>
<dbReference type="GO" id="GO:0012505">
    <property type="term" value="C:endomembrane system"/>
    <property type="evidence" value="ECO:0007669"/>
    <property type="project" value="TreeGrafter"/>
</dbReference>
<feature type="domain" description="Amidase" evidence="1">
    <location>
        <begin position="29"/>
        <end position="306"/>
    </location>
</feature>
<dbReference type="Gene3D" id="3.90.1300.10">
    <property type="entry name" value="Amidase signature (AS) domain"/>
    <property type="match status" value="1"/>
</dbReference>
<protein>
    <recommendedName>
        <fullName evidence="1">Amidase domain-containing protein</fullName>
    </recommendedName>
</protein>
<comment type="caution">
    <text evidence="2">The sequence shown here is derived from an EMBL/GenBank/DDBJ whole genome shotgun (WGS) entry which is preliminary data.</text>
</comment>
<dbReference type="EMBL" id="WMBQ01000001">
    <property type="protein sequence ID" value="MTD94001.1"/>
    <property type="molecule type" value="Genomic_DNA"/>
</dbReference>
<proteinExistence type="predicted"/>
<evidence type="ECO:0000259" key="1">
    <source>
        <dbReference type="Pfam" id="PF01425"/>
    </source>
</evidence>
<evidence type="ECO:0000313" key="3">
    <source>
        <dbReference type="Proteomes" id="UP000440694"/>
    </source>
</evidence>
<name>A0A6I3KMR8_9HYPH</name>
<dbReference type="Pfam" id="PF01425">
    <property type="entry name" value="Amidase"/>
    <property type="match status" value="2"/>
</dbReference>
<sequence>MQQLNVALATASAKELAAAVRTKSVSALELTDAAIARIESLDGPINAVVVRDFDRARDQARQVDLAVVKGADLPLAGVPMTVKESFNVAGLPTTFGLEFAKDYRPTEDADAVRRLKDAGAIILGKTNVPAGLTDYQSDNPVYGRTNNPHDLSRSPGGSSGGSAAALAAGMVPLELGSDAGGSIRVPASFCGVFGHLASFDIISLEGFGPPGGGMIAQGRSWAAAGPMARTADDLALALGVLAGVEGRNAVAYRLALPPPRHNGLGDYRVFVLTEHPTASVDSEIVAAIDALAANLERAGASVSRHSELLPSLAESQALVERFTEVARARMPSLGGPPPKATVKDYVDCITGQEVIRRKWDVFFQSFDVVIAPCYSVPAFPHFAEQDPWPGLKRTLRIDGVDVAYAPQHAWPLMAGMPQLPATAAPIGRTRDGLPIGAQFIGPFLEDLTTIAFAGHVSAEFGLTAEIAAAGR</sequence>
<dbReference type="InterPro" id="IPR052739">
    <property type="entry name" value="FAAH2"/>
</dbReference>
<accession>A0A6I3KMR8</accession>
<feature type="domain" description="Amidase" evidence="1">
    <location>
        <begin position="352"/>
        <end position="447"/>
    </location>
</feature>
<dbReference type="AlphaFoldDB" id="A0A6I3KMR8"/>
<dbReference type="PANTHER" id="PTHR43372:SF4">
    <property type="entry name" value="FATTY-ACID AMIDE HYDROLASE 2"/>
    <property type="match status" value="1"/>
</dbReference>